<reference evidence="2" key="1">
    <citation type="submission" date="2023-07" db="EMBL/GenBank/DDBJ databases">
        <title>A chromosome-level genome assembly of Lolium multiflorum.</title>
        <authorList>
            <person name="Chen Y."/>
            <person name="Copetti D."/>
            <person name="Kolliker R."/>
            <person name="Studer B."/>
        </authorList>
    </citation>
    <scope>NUCLEOTIDE SEQUENCE</scope>
    <source>
        <strain evidence="2">02402/16</strain>
        <tissue evidence="2">Leaf</tissue>
    </source>
</reference>
<feature type="domain" description="Syntaxin N-terminal" evidence="1">
    <location>
        <begin position="5"/>
        <end position="134"/>
    </location>
</feature>
<proteinExistence type="predicted"/>
<organism evidence="2 3">
    <name type="scientific">Lolium multiflorum</name>
    <name type="common">Italian ryegrass</name>
    <name type="synonym">Lolium perenne subsp. multiflorum</name>
    <dbReference type="NCBI Taxonomy" id="4521"/>
    <lineage>
        <taxon>Eukaryota</taxon>
        <taxon>Viridiplantae</taxon>
        <taxon>Streptophyta</taxon>
        <taxon>Embryophyta</taxon>
        <taxon>Tracheophyta</taxon>
        <taxon>Spermatophyta</taxon>
        <taxon>Magnoliopsida</taxon>
        <taxon>Liliopsida</taxon>
        <taxon>Poales</taxon>
        <taxon>Poaceae</taxon>
        <taxon>BOP clade</taxon>
        <taxon>Pooideae</taxon>
        <taxon>Poodae</taxon>
        <taxon>Poeae</taxon>
        <taxon>Poeae Chloroplast Group 2 (Poeae type)</taxon>
        <taxon>Loliodinae</taxon>
        <taxon>Loliinae</taxon>
        <taxon>Lolium</taxon>
    </lineage>
</organism>
<dbReference type="AlphaFoldDB" id="A0AAD8WT00"/>
<dbReference type="GO" id="GO:0016020">
    <property type="term" value="C:membrane"/>
    <property type="evidence" value="ECO:0007669"/>
    <property type="project" value="InterPro"/>
</dbReference>
<accession>A0AAD8WT00</accession>
<dbReference type="EMBL" id="JAUUTY010000002">
    <property type="protein sequence ID" value="KAK1679862.1"/>
    <property type="molecule type" value="Genomic_DNA"/>
</dbReference>
<protein>
    <recommendedName>
        <fullName evidence="1">Syntaxin N-terminal domain-containing protein</fullName>
    </recommendedName>
</protein>
<dbReference type="Proteomes" id="UP001231189">
    <property type="component" value="Unassembled WGS sequence"/>
</dbReference>
<evidence type="ECO:0000313" key="2">
    <source>
        <dbReference type="EMBL" id="KAK1679862.1"/>
    </source>
</evidence>
<evidence type="ECO:0000259" key="1">
    <source>
        <dbReference type="Pfam" id="PF00804"/>
    </source>
</evidence>
<name>A0AAD8WT00_LOLMU</name>
<evidence type="ECO:0000313" key="3">
    <source>
        <dbReference type="Proteomes" id="UP001231189"/>
    </source>
</evidence>
<comment type="caution">
    <text evidence="2">The sequence shown here is derived from an EMBL/GenBank/DDBJ whole genome shotgun (WGS) entry which is preliminary data.</text>
</comment>
<dbReference type="Pfam" id="PF00804">
    <property type="entry name" value="Syntaxin"/>
    <property type="match status" value="1"/>
</dbReference>
<sequence>MSNLFFQEAIEFEMLLGNTANIVHKLKEASMEFGSVTTESSAMKEIKGCMEKDMDEVGRMAQIMKEKLSKMIGNNAENSKIPWGKKGTDIDRSRMSLTIALKTKLKERKSDLENLGKTIRQQYLEVVQRRTFTAPDLWGKIWCIWWWRRRGKELRRLEMAPLDLPPRISVNKPKVCSPSSISIFVLFVLLPLAGRGGEGWGRRMEDDGSLEMSRGSLSLVCWCGTGGWPSSGDVKSPRWGMESFAAPAKPPCNKHCGLQRCALDILDIDLAGRGGEVEDEDGDDGVFFAFRRWEVTILSGSKATPWPIQWPAMDSGVSTSVARFFLRVAVAYYGCVEASGFVPASSHDGGVATLWLDGGEREGSDCFSSSFSEVFSADARDLFVLLDLMGSFVTICTATVCV</sequence>
<gene>
    <name evidence="2" type="ORF">QYE76_040710</name>
</gene>
<keyword evidence="3" id="KW-1185">Reference proteome</keyword>
<dbReference type="Gene3D" id="1.20.58.70">
    <property type="match status" value="1"/>
</dbReference>
<dbReference type="InterPro" id="IPR006011">
    <property type="entry name" value="Syntaxin_N"/>
</dbReference>